<gene>
    <name evidence="4" type="ORF">H9710_05105</name>
</gene>
<dbReference type="AlphaFoldDB" id="A0A9D2MUN7"/>
<proteinExistence type="predicted"/>
<feature type="coiled-coil region" evidence="1">
    <location>
        <begin position="124"/>
        <end position="151"/>
    </location>
</feature>
<dbReference type="PANTHER" id="PTHR46112:SF3">
    <property type="entry name" value="AMINOPEPTIDASE YPDF"/>
    <property type="match status" value="1"/>
</dbReference>
<evidence type="ECO:0000259" key="2">
    <source>
        <dbReference type="Pfam" id="PF00557"/>
    </source>
</evidence>
<reference evidence="4" key="1">
    <citation type="journal article" date="2021" name="PeerJ">
        <title>Extensive microbial diversity within the chicken gut microbiome revealed by metagenomics and culture.</title>
        <authorList>
            <person name="Gilroy R."/>
            <person name="Ravi A."/>
            <person name="Getino M."/>
            <person name="Pursley I."/>
            <person name="Horton D.L."/>
            <person name="Alikhan N.F."/>
            <person name="Baker D."/>
            <person name="Gharbi K."/>
            <person name="Hall N."/>
            <person name="Watson M."/>
            <person name="Adriaenssens E.M."/>
            <person name="Foster-Nyarko E."/>
            <person name="Jarju S."/>
            <person name="Secka A."/>
            <person name="Antonio M."/>
            <person name="Oren A."/>
            <person name="Chaudhuri R.R."/>
            <person name="La Ragione R."/>
            <person name="Hildebrand F."/>
            <person name="Pallen M.J."/>
        </authorList>
    </citation>
    <scope>NUCLEOTIDE SEQUENCE</scope>
    <source>
        <strain evidence="4">CHK185-1770</strain>
    </source>
</reference>
<organism evidence="4 5">
    <name type="scientific">Candidatus Acutalibacter pullicola</name>
    <dbReference type="NCBI Taxonomy" id="2838417"/>
    <lineage>
        <taxon>Bacteria</taxon>
        <taxon>Bacillati</taxon>
        <taxon>Bacillota</taxon>
        <taxon>Clostridia</taxon>
        <taxon>Eubacteriales</taxon>
        <taxon>Acutalibacteraceae</taxon>
        <taxon>Acutalibacter</taxon>
    </lineage>
</organism>
<evidence type="ECO:0000313" key="4">
    <source>
        <dbReference type="EMBL" id="HJB97943.1"/>
    </source>
</evidence>
<dbReference type="InterPro" id="IPR050659">
    <property type="entry name" value="Peptidase_M24B"/>
</dbReference>
<accession>A0A9D2MUN7</accession>
<feature type="domain" description="Peptidase M24" evidence="2">
    <location>
        <begin position="137"/>
        <end position="340"/>
    </location>
</feature>
<name>A0A9D2MUN7_9FIRM</name>
<dbReference type="EMBL" id="DWXG01000040">
    <property type="protein sequence ID" value="HJB97943.1"/>
    <property type="molecule type" value="Genomic_DNA"/>
</dbReference>
<dbReference type="Proteomes" id="UP000826793">
    <property type="component" value="Unassembled WGS sequence"/>
</dbReference>
<dbReference type="CDD" id="cd01092">
    <property type="entry name" value="APP-like"/>
    <property type="match status" value="1"/>
</dbReference>
<dbReference type="GO" id="GO:0004177">
    <property type="term" value="F:aminopeptidase activity"/>
    <property type="evidence" value="ECO:0007669"/>
    <property type="project" value="UniProtKB-ARBA"/>
</dbReference>
<feature type="domain" description="Creatinase N-terminal" evidence="3">
    <location>
        <begin position="5"/>
        <end position="129"/>
    </location>
</feature>
<dbReference type="SUPFAM" id="SSF53092">
    <property type="entry name" value="Creatinase/prolidase N-terminal domain"/>
    <property type="match status" value="1"/>
</dbReference>
<dbReference type="PRINTS" id="PR00599">
    <property type="entry name" value="MAPEPTIDASE"/>
</dbReference>
<dbReference type="InterPro" id="IPR001714">
    <property type="entry name" value="Pept_M24_MAP"/>
</dbReference>
<dbReference type="Pfam" id="PF01321">
    <property type="entry name" value="Creatinase_N"/>
    <property type="match status" value="1"/>
</dbReference>
<keyword evidence="1" id="KW-0175">Coiled coil</keyword>
<protein>
    <submittedName>
        <fullName evidence="4">Xaa-Pro peptidase family protein</fullName>
    </submittedName>
</protein>
<reference evidence="4" key="2">
    <citation type="submission" date="2021-04" db="EMBL/GenBank/DDBJ databases">
        <authorList>
            <person name="Gilroy R."/>
        </authorList>
    </citation>
    <scope>NUCLEOTIDE SEQUENCE</scope>
    <source>
        <strain evidence="4">CHK185-1770</strain>
    </source>
</reference>
<dbReference type="Gene3D" id="3.90.230.10">
    <property type="entry name" value="Creatinase/methionine aminopeptidase superfamily"/>
    <property type="match status" value="1"/>
</dbReference>
<dbReference type="InterPro" id="IPR000587">
    <property type="entry name" value="Creatinase_N"/>
</dbReference>
<dbReference type="PANTHER" id="PTHR46112">
    <property type="entry name" value="AMINOPEPTIDASE"/>
    <property type="match status" value="1"/>
</dbReference>
<dbReference type="Gene3D" id="3.40.350.10">
    <property type="entry name" value="Creatinase/prolidase N-terminal domain"/>
    <property type="match status" value="1"/>
</dbReference>
<dbReference type="InterPro" id="IPR000994">
    <property type="entry name" value="Pept_M24"/>
</dbReference>
<comment type="caution">
    <text evidence="4">The sequence shown here is derived from an EMBL/GenBank/DDBJ whole genome shotgun (WGS) entry which is preliminary data.</text>
</comment>
<dbReference type="Pfam" id="PF00557">
    <property type="entry name" value="Peptidase_M24"/>
    <property type="match status" value="1"/>
</dbReference>
<evidence type="ECO:0000259" key="3">
    <source>
        <dbReference type="Pfam" id="PF01321"/>
    </source>
</evidence>
<dbReference type="InterPro" id="IPR029149">
    <property type="entry name" value="Creatin/AminoP/Spt16_N"/>
</dbReference>
<sequence>MELERIGRVLQAMKERGLSQMIVCDPQSIDYLTGVHVAPFERLFALYLRADGNHVFFLNKLFTVPETPLEKVWFSDTDDSIGMLAQRIQAGEPLGIDKEWTARFLLPLMERLPGTSFQLASDCVDSVRARKDAAEQELMRMNSRLNDEAMTRAVAYIREGMTERQVANFLMAQYKELGCEEPSFSPIVSFGANAADPHHMPDDTVLREGDCIVLDIGGRKDGYCSDMTRTYFCKRVSDKHAAIHDLVRRANEAAEALVRPGVPLCQLDKAARDMIAQAGYGEYFTHRLGHFIGRTEHEQGDVSSVNTTLAQEGMVFSIEPGVYLPGEMGVRVEDLVLVTAEGCEVLNRVDKHCQIIG</sequence>
<evidence type="ECO:0000256" key="1">
    <source>
        <dbReference type="SAM" id="Coils"/>
    </source>
</evidence>
<dbReference type="SUPFAM" id="SSF55920">
    <property type="entry name" value="Creatinase/aminopeptidase"/>
    <property type="match status" value="1"/>
</dbReference>
<evidence type="ECO:0000313" key="5">
    <source>
        <dbReference type="Proteomes" id="UP000826793"/>
    </source>
</evidence>
<dbReference type="InterPro" id="IPR036005">
    <property type="entry name" value="Creatinase/aminopeptidase-like"/>
</dbReference>
<dbReference type="GO" id="GO:0008235">
    <property type="term" value="F:metalloexopeptidase activity"/>
    <property type="evidence" value="ECO:0007669"/>
    <property type="project" value="UniProtKB-ARBA"/>
</dbReference>